<dbReference type="OrthoDB" id="6622136at2759"/>
<name>A0A4Y2ECA2_ARAVE</name>
<dbReference type="Pfam" id="PF00078">
    <property type="entry name" value="RVT_1"/>
    <property type="match status" value="1"/>
</dbReference>
<gene>
    <name evidence="2" type="ORF">AVEN_75422_1</name>
</gene>
<sequence length="113" mass="12609">MFPKPNQNHKLPGSYRSISLLSNIAKLYEKILLKRLNDYYNKNNIIPNEQFGFRTSHSCTQQLLRVANKIVDGFKAKLFTGAQIARKFAASRAGQNKTGPGAKLICGALKLIS</sequence>
<evidence type="ECO:0000313" key="3">
    <source>
        <dbReference type="Proteomes" id="UP000499080"/>
    </source>
</evidence>
<dbReference type="Proteomes" id="UP000499080">
    <property type="component" value="Unassembled WGS sequence"/>
</dbReference>
<comment type="caution">
    <text evidence="2">The sequence shown here is derived from an EMBL/GenBank/DDBJ whole genome shotgun (WGS) entry which is preliminary data.</text>
</comment>
<dbReference type="AlphaFoldDB" id="A0A4Y2ECA2"/>
<accession>A0A4Y2ECA2</accession>
<dbReference type="InterPro" id="IPR052560">
    <property type="entry name" value="RdDP_mobile_element"/>
</dbReference>
<feature type="domain" description="Reverse transcriptase" evidence="1">
    <location>
        <begin position="3"/>
        <end position="67"/>
    </location>
</feature>
<reference evidence="2 3" key="1">
    <citation type="journal article" date="2019" name="Sci. Rep.">
        <title>Orb-weaving spider Araneus ventricosus genome elucidates the spidroin gene catalogue.</title>
        <authorList>
            <person name="Kono N."/>
            <person name="Nakamura H."/>
            <person name="Ohtoshi R."/>
            <person name="Moran D.A.P."/>
            <person name="Shinohara A."/>
            <person name="Yoshida Y."/>
            <person name="Fujiwara M."/>
            <person name="Mori M."/>
            <person name="Tomita M."/>
            <person name="Arakawa K."/>
        </authorList>
    </citation>
    <scope>NUCLEOTIDE SEQUENCE [LARGE SCALE GENOMIC DNA]</scope>
</reference>
<dbReference type="EMBL" id="BGPR01092102">
    <property type="protein sequence ID" value="GBM25926.1"/>
    <property type="molecule type" value="Genomic_DNA"/>
</dbReference>
<dbReference type="InterPro" id="IPR000477">
    <property type="entry name" value="RT_dom"/>
</dbReference>
<dbReference type="PANTHER" id="PTHR36688:SF1">
    <property type="entry name" value="ENDONUCLEASE_EXONUCLEASE_PHOSPHATASE DOMAIN-CONTAINING PROTEIN"/>
    <property type="match status" value="1"/>
</dbReference>
<evidence type="ECO:0000313" key="2">
    <source>
        <dbReference type="EMBL" id="GBM25926.1"/>
    </source>
</evidence>
<organism evidence="2 3">
    <name type="scientific">Araneus ventricosus</name>
    <name type="common">Orbweaver spider</name>
    <name type="synonym">Epeira ventricosa</name>
    <dbReference type="NCBI Taxonomy" id="182803"/>
    <lineage>
        <taxon>Eukaryota</taxon>
        <taxon>Metazoa</taxon>
        <taxon>Ecdysozoa</taxon>
        <taxon>Arthropoda</taxon>
        <taxon>Chelicerata</taxon>
        <taxon>Arachnida</taxon>
        <taxon>Araneae</taxon>
        <taxon>Araneomorphae</taxon>
        <taxon>Entelegynae</taxon>
        <taxon>Araneoidea</taxon>
        <taxon>Araneidae</taxon>
        <taxon>Araneus</taxon>
    </lineage>
</organism>
<protein>
    <recommendedName>
        <fullName evidence="1">Reverse transcriptase domain-containing protein</fullName>
    </recommendedName>
</protein>
<dbReference type="PANTHER" id="PTHR36688">
    <property type="entry name" value="ENDO/EXONUCLEASE/PHOSPHATASE DOMAIN-CONTAINING PROTEIN"/>
    <property type="match status" value="1"/>
</dbReference>
<evidence type="ECO:0000259" key="1">
    <source>
        <dbReference type="Pfam" id="PF00078"/>
    </source>
</evidence>
<proteinExistence type="predicted"/>
<keyword evidence="3" id="KW-1185">Reference proteome</keyword>